<name>A0A2B4RH40_STYPI</name>
<accession>A0A2B4RH40</accession>
<protein>
    <submittedName>
        <fullName evidence="3">Short-chain collagen C4</fullName>
    </submittedName>
</protein>
<dbReference type="EMBL" id="LSMT01000609">
    <property type="protein sequence ID" value="PFX15800.1"/>
    <property type="molecule type" value="Genomic_DNA"/>
</dbReference>
<evidence type="ECO:0000313" key="4">
    <source>
        <dbReference type="Proteomes" id="UP000225706"/>
    </source>
</evidence>
<dbReference type="AlphaFoldDB" id="A0A2B4RH40"/>
<keyword evidence="4" id="KW-1185">Reference proteome</keyword>
<comment type="caution">
    <text evidence="3">The sequence shown here is derived from an EMBL/GenBank/DDBJ whole genome shotgun (WGS) entry which is preliminary data.</text>
</comment>
<evidence type="ECO:0000256" key="1">
    <source>
        <dbReference type="SAM" id="MobiDB-lite"/>
    </source>
</evidence>
<dbReference type="PANTHER" id="PTHR24024:SF18">
    <property type="entry name" value="SHORT-CHAIN COLLAGEN C4-LIKE"/>
    <property type="match status" value="1"/>
</dbReference>
<dbReference type="InterPro" id="IPR051077">
    <property type="entry name" value="Ca-dependent_lectin"/>
</dbReference>
<dbReference type="STRING" id="50429.A0A2B4RH40"/>
<feature type="region of interest" description="Disordered" evidence="1">
    <location>
        <begin position="163"/>
        <end position="232"/>
    </location>
</feature>
<proteinExistence type="predicted"/>
<gene>
    <name evidence="3" type="ORF">AWC38_SpisGene19970</name>
</gene>
<reference evidence="4" key="1">
    <citation type="journal article" date="2017" name="bioRxiv">
        <title>Comparative analysis of the genomes of Stylophora pistillata and Acropora digitifera provides evidence for extensive differences between species of corals.</title>
        <authorList>
            <person name="Voolstra C.R."/>
            <person name="Li Y."/>
            <person name="Liew Y.J."/>
            <person name="Baumgarten S."/>
            <person name="Zoccola D."/>
            <person name="Flot J.-F."/>
            <person name="Tambutte S."/>
            <person name="Allemand D."/>
            <person name="Aranda M."/>
        </authorList>
    </citation>
    <scope>NUCLEOTIDE SEQUENCE [LARGE SCALE GENOMIC DNA]</scope>
</reference>
<evidence type="ECO:0000256" key="2">
    <source>
        <dbReference type="SAM" id="SignalP"/>
    </source>
</evidence>
<dbReference type="Proteomes" id="UP000225706">
    <property type="component" value="Unassembled WGS sequence"/>
</dbReference>
<keyword evidence="2" id="KW-0732">Signal</keyword>
<sequence length="416" mass="45925">MFFTAPRATMYSMIACAMCFTFCEIVATDKAAENSGLEDAPAAEIVPERRERSSENNTNGAPNLNNVHQRLQALEKKNECPSGWTEEYQGYLMTAYDNHTKQYDFICVDEDAEARPAPSLNSVHQRLQALEKKLETLLKPRSGDPWFFAYLLGLHSNKKGIGLRGPPGYPGKPGTPGVRGKRGKQGVPGKIGPKGDVGKPGSSISIRGPRGPKGEPGAVGRTGFRGLRGQKGELGKSGVKYTRWGRTTCPSGVQIVYKGITGGDHYQHPGGGVNYLCLPKTPRYGRYKSGWQHSGYVYGTEYEVSDFNPFYRNLHNHDAPCVVCFAKSRSTMLMMPARNDCPSGWVEEYDGYLMTEFYNHPKQRDYICVDKWAEYIPGTRANRDGALLYPVQGKCGSLPCSPYVSGRELTCAVCTK</sequence>
<dbReference type="GO" id="GO:0005581">
    <property type="term" value="C:collagen trimer"/>
    <property type="evidence" value="ECO:0007669"/>
    <property type="project" value="UniProtKB-KW"/>
</dbReference>
<evidence type="ECO:0000313" key="3">
    <source>
        <dbReference type="EMBL" id="PFX15800.1"/>
    </source>
</evidence>
<dbReference type="GO" id="GO:0005615">
    <property type="term" value="C:extracellular space"/>
    <property type="evidence" value="ECO:0007669"/>
    <property type="project" value="TreeGrafter"/>
</dbReference>
<feature type="chain" id="PRO_5012270522" evidence="2">
    <location>
        <begin position="20"/>
        <end position="416"/>
    </location>
</feature>
<dbReference type="OrthoDB" id="6086925at2759"/>
<feature type="region of interest" description="Disordered" evidence="1">
    <location>
        <begin position="38"/>
        <end position="65"/>
    </location>
</feature>
<organism evidence="3 4">
    <name type="scientific">Stylophora pistillata</name>
    <name type="common">Smooth cauliflower coral</name>
    <dbReference type="NCBI Taxonomy" id="50429"/>
    <lineage>
        <taxon>Eukaryota</taxon>
        <taxon>Metazoa</taxon>
        <taxon>Cnidaria</taxon>
        <taxon>Anthozoa</taxon>
        <taxon>Hexacorallia</taxon>
        <taxon>Scleractinia</taxon>
        <taxon>Astrocoeniina</taxon>
        <taxon>Pocilloporidae</taxon>
        <taxon>Stylophora</taxon>
    </lineage>
</organism>
<dbReference type="PANTHER" id="PTHR24024">
    <property type="entry name" value="PULMONARY SURFACTANT-ASSOCIATED PROTEIN A"/>
    <property type="match status" value="1"/>
</dbReference>
<feature type="signal peptide" evidence="2">
    <location>
        <begin position="1"/>
        <end position="19"/>
    </location>
</feature>
<feature type="compositionally biased region" description="Polar residues" evidence="1">
    <location>
        <begin position="55"/>
        <end position="65"/>
    </location>
</feature>
<keyword evidence="3" id="KW-0176">Collagen</keyword>